<evidence type="ECO:0000313" key="2">
    <source>
        <dbReference type="Proteomes" id="UP000584374"/>
    </source>
</evidence>
<dbReference type="Gene3D" id="3.20.20.70">
    <property type="entry name" value="Aldolase class I"/>
    <property type="match status" value="1"/>
</dbReference>
<dbReference type="InterPro" id="IPR013785">
    <property type="entry name" value="Aldolase_TIM"/>
</dbReference>
<dbReference type="AlphaFoldDB" id="A0A840Q8K6"/>
<dbReference type="EMBL" id="JACHIW010000001">
    <property type="protein sequence ID" value="MBB5153113.1"/>
    <property type="molecule type" value="Genomic_DNA"/>
</dbReference>
<name>A0A840Q8K6_9PSEU</name>
<accession>A0A840Q8K6</accession>
<reference evidence="1 2" key="1">
    <citation type="submission" date="2020-08" db="EMBL/GenBank/DDBJ databases">
        <title>Sequencing the genomes of 1000 actinobacteria strains.</title>
        <authorList>
            <person name="Klenk H.-P."/>
        </authorList>
    </citation>
    <scope>NUCLEOTIDE SEQUENCE [LARGE SCALE GENOMIC DNA]</scope>
    <source>
        <strain evidence="1 2">DSM 45584</strain>
    </source>
</reference>
<protein>
    <submittedName>
        <fullName evidence="1">MoaA/NifB/PqqE/SkfB family radical SAM enzyme</fullName>
    </submittedName>
</protein>
<dbReference type="Proteomes" id="UP000584374">
    <property type="component" value="Unassembled WGS sequence"/>
</dbReference>
<keyword evidence="2" id="KW-1185">Reference proteome</keyword>
<organism evidence="1 2">
    <name type="scientific">Saccharopolyspora phatthalungensis</name>
    <dbReference type="NCBI Taxonomy" id="664693"/>
    <lineage>
        <taxon>Bacteria</taxon>
        <taxon>Bacillati</taxon>
        <taxon>Actinomycetota</taxon>
        <taxon>Actinomycetes</taxon>
        <taxon>Pseudonocardiales</taxon>
        <taxon>Pseudonocardiaceae</taxon>
        <taxon>Saccharopolyspora</taxon>
    </lineage>
</organism>
<gene>
    <name evidence="1" type="ORF">BJ970_000647</name>
</gene>
<dbReference type="InterPro" id="IPR058240">
    <property type="entry name" value="rSAM_sf"/>
</dbReference>
<dbReference type="SUPFAM" id="SSF102114">
    <property type="entry name" value="Radical SAM enzymes"/>
    <property type="match status" value="1"/>
</dbReference>
<proteinExistence type="predicted"/>
<sequence>MDAGISFVWLEITGKCQLECTHCYAESGPTGDHGQMQENDFSRLLRWPNVAC</sequence>
<comment type="caution">
    <text evidence="1">The sequence shown here is derived from an EMBL/GenBank/DDBJ whole genome shotgun (WGS) entry which is preliminary data.</text>
</comment>
<evidence type="ECO:0000313" key="1">
    <source>
        <dbReference type="EMBL" id="MBB5153113.1"/>
    </source>
</evidence>